<gene>
    <name evidence="2" type="ORF">S06H3_43070</name>
</gene>
<keyword evidence="1" id="KW-1133">Transmembrane helix</keyword>
<feature type="transmembrane region" description="Helical" evidence="1">
    <location>
        <begin position="15"/>
        <end position="33"/>
    </location>
</feature>
<comment type="caution">
    <text evidence="2">The sequence shown here is derived from an EMBL/GenBank/DDBJ whole genome shotgun (WGS) entry which is preliminary data.</text>
</comment>
<name>X1PXU6_9ZZZZ</name>
<keyword evidence="1" id="KW-0812">Transmembrane</keyword>
<sequence>YLKSEDWAVSETLEFMEGFFAAVVLMLFLKLLGAI</sequence>
<protein>
    <submittedName>
        <fullName evidence="2">Uncharacterized protein</fullName>
    </submittedName>
</protein>
<evidence type="ECO:0000313" key="2">
    <source>
        <dbReference type="EMBL" id="GAI43675.1"/>
    </source>
</evidence>
<dbReference type="EMBL" id="BARV01026678">
    <property type="protein sequence ID" value="GAI43675.1"/>
    <property type="molecule type" value="Genomic_DNA"/>
</dbReference>
<accession>X1PXU6</accession>
<feature type="non-terminal residue" evidence="2">
    <location>
        <position position="1"/>
    </location>
</feature>
<proteinExistence type="predicted"/>
<keyword evidence="1" id="KW-0472">Membrane</keyword>
<evidence type="ECO:0000256" key="1">
    <source>
        <dbReference type="SAM" id="Phobius"/>
    </source>
</evidence>
<reference evidence="2" key="1">
    <citation type="journal article" date="2014" name="Front. Microbiol.">
        <title>High frequency of phylogenetically diverse reductive dehalogenase-homologous genes in deep subseafloor sedimentary metagenomes.</title>
        <authorList>
            <person name="Kawai M."/>
            <person name="Futagami T."/>
            <person name="Toyoda A."/>
            <person name="Takaki Y."/>
            <person name="Nishi S."/>
            <person name="Hori S."/>
            <person name="Arai W."/>
            <person name="Tsubouchi T."/>
            <person name="Morono Y."/>
            <person name="Uchiyama I."/>
            <person name="Ito T."/>
            <person name="Fujiyama A."/>
            <person name="Inagaki F."/>
            <person name="Takami H."/>
        </authorList>
    </citation>
    <scope>NUCLEOTIDE SEQUENCE</scope>
    <source>
        <strain evidence="2">Expedition CK06-06</strain>
    </source>
</reference>
<dbReference type="AlphaFoldDB" id="X1PXU6"/>
<organism evidence="2">
    <name type="scientific">marine sediment metagenome</name>
    <dbReference type="NCBI Taxonomy" id="412755"/>
    <lineage>
        <taxon>unclassified sequences</taxon>
        <taxon>metagenomes</taxon>
        <taxon>ecological metagenomes</taxon>
    </lineage>
</organism>